<feature type="transmembrane region" description="Helical" evidence="6">
    <location>
        <begin position="223"/>
        <end position="245"/>
    </location>
</feature>
<feature type="transmembrane region" description="Helical" evidence="6">
    <location>
        <begin position="389"/>
        <end position="410"/>
    </location>
</feature>
<feature type="transmembrane region" description="Helical" evidence="6">
    <location>
        <begin position="86"/>
        <end position="111"/>
    </location>
</feature>
<gene>
    <name evidence="7" type="ORF">QQX02_08670</name>
</gene>
<keyword evidence="5 6" id="KW-0472">Membrane</keyword>
<dbReference type="PANTHER" id="PTHR42770">
    <property type="entry name" value="AMINO ACID TRANSPORTER-RELATED"/>
    <property type="match status" value="1"/>
</dbReference>
<dbReference type="RefSeq" id="WP_301142478.1">
    <property type="nucleotide sequence ID" value="NZ_JAUHQA010000001.1"/>
</dbReference>
<evidence type="ECO:0000256" key="1">
    <source>
        <dbReference type="ARBA" id="ARBA00004651"/>
    </source>
</evidence>
<comment type="subcellular location">
    <subcellularLocation>
        <location evidence="1">Cell membrane</location>
        <topology evidence="1">Multi-pass membrane protein</topology>
    </subcellularLocation>
</comment>
<dbReference type="PIRSF" id="PIRSF006060">
    <property type="entry name" value="AA_transporter"/>
    <property type="match status" value="1"/>
</dbReference>
<evidence type="ECO:0000256" key="4">
    <source>
        <dbReference type="ARBA" id="ARBA00022989"/>
    </source>
</evidence>
<feature type="transmembrane region" description="Helical" evidence="6">
    <location>
        <begin position="288"/>
        <end position="312"/>
    </location>
</feature>
<evidence type="ECO:0000256" key="5">
    <source>
        <dbReference type="ARBA" id="ARBA00023136"/>
    </source>
</evidence>
<feature type="transmembrane region" description="Helical" evidence="6">
    <location>
        <begin position="416"/>
        <end position="435"/>
    </location>
</feature>
<feature type="transmembrane region" description="Helical" evidence="6">
    <location>
        <begin position="182"/>
        <end position="202"/>
    </location>
</feature>
<evidence type="ECO:0000313" key="7">
    <source>
        <dbReference type="EMBL" id="MDN4480991.1"/>
    </source>
</evidence>
<dbReference type="PANTHER" id="PTHR42770:SF7">
    <property type="entry name" value="MEMBRANE PROTEIN"/>
    <property type="match status" value="1"/>
</dbReference>
<evidence type="ECO:0000256" key="6">
    <source>
        <dbReference type="SAM" id="Phobius"/>
    </source>
</evidence>
<dbReference type="InterPro" id="IPR002293">
    <property type="entry name" value="AA/rel_permease1"/>
</dbReference>
<keyword evidence="4 6" id="KW-1133">Transmembrane helix</keyword>
<sequence length="447" mass="43747">MTNPRRLGLVGATGIGVGSMLGAGVFSGMWADVHGAGSWYLAALAIAALVATANALSTAQLAARHPVAGGAYAYGRAELGDFAGRLAGTAFIVGKTASVGVGAAVLGTYVLPGHPQVVATGAIVLCWALNARGITRTAAGATAIAVIVSAVLATLIVLGATVEYTDGSFDALPFTASPADAATGLPAVLAGASAAFFAFAGYARIATLGEEVVSPARTIPRAIGLALAWVLALYVGLAVVLRGVFDGGAVVGEAGVGSTVTFTVTETASVAEAPIAALGSVVGAPVGLVTVTAALAVGGAMLAVMAGAGRTAMAMAREGDLPRVLAHQGAQGAPVRAEAIIAVGAVALVWVPGIDLLLVSVATILTYYSVANIAAMAQRRSGSIAALRVPIAVSAAGLLGSLVLGAVALVGSSATAWPALVVAVIVVGWPIVLRVRSGGPRPGRTLT</sequence>
<proteinExistence type="predicted"/>
<feature type="transmembrane region" description="Helical" evidence="6">
    <location>
        <begin position="117"/>
        <end position="134"/>
    </location>
</feature>
<reference evidence="7" key="1">
    <citation type="submission" date="2023-06" db="EMBL/GenBank/DDBJ databases">
        <title>Egi l300058.</title>
        <authorList>
            <person name="Gao L."/>
            <person name="Fang B.-Z."/>
            <person name="Li W.-J."/>
        </authorList>
    </citation>
    <scope>NUCLEOTIDE SEQUENCE</scope>
    <source>
        <strain evidence="7">EGI L300058</strain>
    </source>
</reference>
<evidence type="ECO:0000313" key="8">
    <source>
        <dbReference type="Proteomes" id="UP001172708"/>
    </source>
</evidence>
<keyword evidence="2" id="KW-1003">Cell membrane</keyword>
<feature type="transmembrane region" description="Helical" evidence="6">
    <location>
        <begin position="333"/>
        <end position="351"/>
    </location>
</feature>
<keyword evidence="3 6" id="KW-0812">Transmembrane</keyword>
<feature type="transmembrane region" description="Helical" evidence="6">
    <location>
        <begin position="37"/>
        <end position="56"/>
    </location>
</feature>
<organism evidence="7 8">
    <name type="scientific">Demequina muriae</name>
    <dbReference type="NCBI Taxonomy" id="3051664"/>
    <lineage>
        <taxon>Bacteria</taxon>
        <taxon>Bacillati</taxon>
        <taxon>Actinomycetota</taxon>
        <taxon>Actinomycetes</taxon>
        <taxon>Micrococcales</taxon>
        <taxon>Demequinaceae</taxon>
        <taxon>Demequina</taxon>
    </lineage>
</organism>
<name>A0ABT8GJ62_9MICO</name>
<dbReference type="InterPro" id="IPR050367">
    <property type="entry name" value="APC_superfamily"/>
</dbReference>
<dbReference type="EMBL" id="JAUHQA010000001">
    <property type="protein sequence ID" value="MDN4480991.1"/>
    <property type="molecule type" value="Genomic_DNA"/>
</dbReference>
<dbReference type="Pfam" id="PF13520">
    <property type="entry name" value="AA_permease_2"/>
    <property type="match status" value="1"/>
</dbReference>
<keyword evidence="8" id="KW-1185">Reference proteome</keyword>
<accession>A0ABT8GJ62</accession>
<feature type="transmembrane region" description="Helical" evidence="6">
    <location>
        <begin position="141"/>
        <end position="162"/>
    </location>
</feature>
<feature type="transmembrane region" description="Helical" evidence="6">
    <location>
        <begin position="357"/>
        <end position="377"/>
    </location>
</feature>
<comment type="caution">
    <text evidence="7">The sequence shown here is derived from an EMBL/GenBank/DDBJ whole genome shotgun (WGS) entry which is preliminary data.</text>
</comment>
<evidence type="ECO:0000256" key="2">
    <source>
        <dbReference type="ARBA" id="ARBA00022475"/>
    </source>
</evidence>
<protein>
    <submittedName>
        <fullName evidence="7">APC family permease</fullName>
    </submittedName>
</protein>
<evidence type="ECO:0000256" key="3">
    <source>
        <dbReference type="ARBA" id="ARBA00022692"/>
    </source>
</evidence>
<dbReference type="Gene3D" id="1.20.1740.10">
    <property type="entry name" value="Amino acid/polyamine transporter I"/>
    <property type="match status" value="1"/>
</dbReference>
<feature type="transmembrane region" description="Helical" evidence="6">
    <location>
        <begin position="7"/>
        <end position="31"/>
    </location>
</feature>
<dbReference type="Proteomes" id="UP001172708">
    <property type="component" value="Unassembled WGS sequence"/>
</dbReference>